<dbReference type="RefSeq" id="XP_018259613.1">
    <property type="nucleotide sequence ID" value="XM_018410945.1"/>
</dbReference>
<reference evidence="2" key="1">
    <citation type="submission" date="2013-07" db="EMBL/GenBank/DDBJ databases">
        <title>The Genome Sequence of Cryptococcus dejecticola CBS10117.</title>
        <authorList>
            <consortium name="The Broad Institute Genome Sequencing Platform"/>
            <person name="Cuomo C."/>
            <person name="Litvintseva A."/>
            <person name="Chen Y."/>
            <person name="Heitman J."/>
            <person name="Sun S."/>
            <person name="Springer D."/>
            <person name="Dromer F."/>
            <person name="Young S.K."/>
            <person name="Zeng Q."/>
            <person name="Gargeya S."/>
            <person name="Fitzgerald M."/>
            <person name="Abouelleil A."/>
            <person name="Alvarado L."/>
            <person name="Berlin A.M."/>
            <person name="Chapman S.B."/>
            <person name="Dewar J."/>
            <person name="Goldberg J."/>
            <person name="Griggs A."/>
            <person name="Gujja S."/>
            <person name="Hansen M."/>
            <person name="Howarth C."/>
            <person name="Imamovic A."/>
            <person name="Larimer J."/>
            <person name="McCowan C."/>
            <person name="Murphy C."/>
            <person name="Pearson M."/>
            <person name="Priest M."/>
            <person name="Roberts A."/>
            <person name="Saif S."/>
            <person name="Shea T."/>
            <person name="Sykes S."/>
            <person name="Wortman J."/>
            <person name="Nusbaum C."/>
            <person name="Birren B."/>
        </authorList>
    </citation>
    <scope>NUCLEOTIDE SEQUENCE [LARGE SCALE GENOMIC DNA]</scope>
    <source>
        <strain evidence="2">CBS 10117</strain>
    </source>
</reference>
<accession>A0A1A5ZVE0</accession>
<evidence type="ECO:0000256" key="1">
    <source>
        <dbReference type="SAM" id="MobiDB-lite"/>
    </source>
</evidence>
<dbReference type="EMBL" id="KI894036">
    <property type="protein sequence ID" value="OBR81771.1"/>
    <property type="molecule type" value="Genomic_DNA"/>
</dbReference>
<proteinExistence type="predicted"/>
<dbReference type="AlphaFoldDB" id="A0A1A5ZVE0"/>
<evidence type="ECO:0000313" key="3">
    <source>
        <dbReference type="EMBL" id="WWC65058.1"/>
    </source>
</evidence>
<feature type="compositionally biased region" description="Basic and acidic residues" evidence="1">
    <location>
        <begin position="480"/>
        <end position="494"/>
    </location>
</feature>
<dbReference type="KEGG" id="kdj:28971380"/>
<dbReference type="GeneID" id="28971380"/>
<reference evidence="3" key="3">
    <citation type="submission" date="2024-02" db="EMBL/GenBank/DDBJ databases">
        <title>Comparative genomics of Cryptococcus and Kwoniella reveals pathogenesis evolution and contrasting modes of karyotype evolution via chromosome fusion or intercentromeric recombination.</title>
        <authorList>
            <person name="Coelho M.A."/>
            <person name="David-Palma M."/>
            <person name="Shea T."/>
            <person name="Bowers K."/>
            <person name="McGinley-Smith S."/>
            <person name="Mohammad A.W."/>
            <person name="Gnirke A."/>
            <person name="Yurkov A.M."/>
            <person name="Nowrousian M."/>
            <person name="Sun S."/>
            <person name="Cuomo C.A."/>
            <person name="Heitman J."/>
        </authorList>
    </citation>
    <scope>NUCLEOTIDE SEQUENCE</scope>
    <source>
        <strain evidence="3">CBS 10117</strain>
    </source>
</reference>
<reference evidence="3" key="2">
    <citation type="submission" date="2013-07" db="EMBL/GenBank/DDBJ databases">
        <authorList>
            <consortium name="The Broad Institute Genome Sequencing Platform"/>
            <person name="Cuomo C."/>
            <person name="Litvintseva A."/>
            <person name="Chen Y."/>
            <person name="Heitman J."/>
            <person name="Sun S."/>
            <person name="Springer D."/>
            <person name="Dromer F."/>
            <person name="Young S.K."/>
            <person name="Zeng Q."/>
            <person name="Gargeya S."/>
            <person name="Fitzgerald M."/>
            <person name="Abouelleil A."/>
            <person name="Alvarado L."/>
            <person name="Berlin A.M."/>
            <person name="Chapman S.B."/>
            <person name="Dewar J."/>
            <person name="Goldberg J."/>
            <person name="Griggs A."/>
            <person name="Gujja S."/>
            <person name="Hansen M."/>
            <person name="Howarth C."/>
            <person name="Imamovic A."/>
            <person name="Larimer J."/>
            <person name="McCowan C."/>
            <person name="Murphy C."/>
            <person name="Pearson M."/>
            <person name="Priest M."/>
            <person name="Roberts A."/>
            <person name="Saif S."/>
            <person name="Shea T."/>
            <person name="Sykes S."/>
            <person name="Wortman J."/>
            <person name="Nusbaum C."/>
            <person name="Birren B."/>
        </authorList>
    </citation>
    <scope>NUCLEOTIDE SEQUENCE</scope>
    <source>
        <strain evidence="3">CBS 10117</strain>
    </source>
</reference>
<protein>
    <submittedName>
        <fullName evidence="2">Uncharacterized protein</fullName>
    </submittedName>
</protein>
<dbReference type="VEuPathDB" id="FungiDB:I303_07681"/>
<feature type="compositionally biased region" description="Polar residues" evidence="1">
    <location>
        <begin position="540"/>
        <end position="566"/>
    </location>
</feature>
<dbReference type="EMBL" id="CP144539">
    <property type="protein sequence ID" value="WWC65058.1"/>
    <property type="molecule type" value="Genomic_DNA"/>
</dbReference>
<feature type="compositionally biased region" description="Polar residues" evidence="1">
    <location>
        <begin position="10"/>
        <end position="24"/>
    </location>
</feature>
<dbReference type="OrthoDB" id="2585427at2759"/>
<feature type="region of interest" description="Disordered" evidence="1">
    <location>
        <begin position="1"/>
        <end position="56"/>
    </location>
</feature>
<sequence length="620" mass="65276">MGIFNRRARQNTASVGSPNPSADVSSSSSSQISPQITSTISRASGRHTPLASPALGASPTFLSPNISLKVAIDPLPSGFGGDKSSKYLFPISVNPDEGIAAIRREAGKVVGQECIGLFKVSIPQQAFQQARAYKERYGKSVHLLSQFPAFNLDDAAELPLSLGPTQQDVVLDDGEELKVKDWFPEGVNTNQEIISIIARPLSDSPADATTPATTIPLTLRAYFAQPPQSASCAAGPSALRSTAPPLVVDIDPHTTVDELKAELLRAAGKDPELWSNVVLWKIQMTESEMTVIDELGRLKNGKMPWPYPPGAMEPISMSDGNLPVSLFFPKSAPNGDMLNLSVWFNPASSSSGSASTTASSAAATVPALANEIPHFRYPMTNLVRPASTHCSSPSSSLKSLSADPIADLPPSNVDEDAITFTSTTTVTGNGKIKKSRIRPSTAPASVKSFGSGSSAKMPRQNPPPIPFPGYYSSGIAPQPKGKDKQKEKEKDKEVNGLGIIATPPAPPLSTTPPSVGTPGSSGSASSPMILTPPAPLLDRTSFSSTVSTESDLSVQSFPSPSESKQSLDTVILAKHTAAARVSSPSEEKSSWLGGADAETTLKKSMSINKGSIRDRLRKVL</sequence>
<feature type="compositionally biased region" description="Low complexity" evidence="1">
    <location>
        <begin position="511"/>
        <end position="527"/>
    </location>
</feature>
<evidence type="ECO:0000313" key="4">
    <source>
        <dbReference type="Proteomes" id="UP000078595"/>
    </source>
</evidence>
<feature type="region of interest" description="Disordered" evidence="1">
    <location>
        <begin position="427"/>
        <end position="566"/>
    </location>
</feature>
<evidence type="ECO:0000313" key="2">
    <source>
        <dbReference type="EMBL" id="OBR81771.1"/>
    </source>
</evidence>
<feature type="compositionally biased region" description="Low complexity" evidence="1">
    <location>
        <begin position="25"/>
        <end position="41"/>
    </location>
</feature>
<gene>
    <name evidence="2" type="ORF">I303_07681</name>
    <name evidence="3" type="ORF">I303_107672</name>
</gene>
<name>A0A1A5ZVE0_9TREE</name>
<organism evidence="2">
    <name type="scientific">Kwoniella dejecticola CBS 10117</name>
    <dbReference type="NCBI Taxonomy" id="1296121"/>
    <lineage>
        <taxon>Eukaryota</taxon>
        <taxon>Fungi</taxon>
        <taxon>Dikarya</taxon>
        <taxon>Basidiomycota</taxon>
        <taxon>Agaricomycotina</taxon>
        <taxon>Tremellomycetes</taxon>
        <taxon>Tremellales</taxon>
        <taxon>Cryptococcaceae</taxon>
        <taxon>Kwoniella</taxon>
    </lineage>
</organism>
<dbReference type="Proteomes" id="UP000078595">
    <property type="component" value="Chromosome 10"/>
</dbReference>
<keyword evidence="4" id="KW-1185">Reference proteome</keyword>